<evidence type="ECO:0000313" key="3">
    <source>
        <dbReference type="Proteomes" id="UP000297245"/>
    </source>
</evidence>
<dbReference type="Proteomes" id="UP000297245">
    <property type="component" value="Unassembled WGS sequence"/>
</dbReference>
<feature type="compositionally biased region" description="Polar residues" evidence="1">
    <location>
        <begin position="34"/>
        <end position="46"/>
    </location>
</feature>
<reference evidence="2 3" key="1">
    <citation type="journal article" date="2019" name="Nat. Ecol. Evol.">
        <title>Megaphylogeny resolves global patterns of mushroom evolution.</title>
        <authorList>
            <person name="Varga T."/>
            <person name="Krizsan K."/>
            <person name="Foldi C."/>
            <person name="Dima B."/>
            <person name="Sanchez-Garcia M."/>
            <person name="Sanchez-Ramirez S."/>
            <person name="Szollosi G.J."/>
            <person name="Szarkandi J.G."/>
            <person name="Papp V."/>
            <person name="Albert L."/>
            <person name="Andreopoulos W."/>
            <person name="Angelini C."/>
            <person name="Antonin V."/>
            <person name="Barry K.W."/>
            <person name="Bougher N.L."/>
            <person name="Buchanan P."/>
            <person name="Buyck B."/>
            <person name="Bense V."/>
            <person name="Catcheside P."/>
            <person name="Chovatia M."/>
            <person name="Cooper J."/>
            <person name="Damon W."/>
            <person name="Desjardin D."/>
            <person name="Finy P."/>
            <person name="Geml J."/>
            <person name="Haridas S."/>
            <person name="Hughes K."/>
            <person name="Justo A."/>
            <person name="Karasinski D."/>
            <person name="Kautmanova I."/>
            <person name="Kiss B."/>
            <person name="Kocsube S."/>
            <person name="Kotiranta H."/>
            <person name="LaButti K.M."/>
            <person name="Lechner B.E."/>
            <person name="Liimatainen K."/>
            <person name="Lipzen A."/>
            <person name="Lukacs Z."/>
            <person name="Mihaltcheva S."/>
            <person name="Morgado L.N."/>
            <person name="Niskanen T."/>
            <person name="Noordeloos M.E."/>
            <person name="Ohm R.A."/>
            <person name="Ortiz-Santana B."/>
            <person name="Ovrebo C."/>
            <person name="Racz N."/>
            <person name="Riley R."/>
            <person name="Savchenko A."/>
            <person name="Shiryaev A."/>
            <person name="Soop K."/>
            <person name="Spirin V."/>
            <person name="Szebenyi C."/>
            <person name="Tomsovsky M."/>
            <person name="Tulloss R.E."/>
            <person name="Uehling J."/>
            <person name="Grigoriev I.V."/>
            <person name="Vagvolgyi C."/>
            <person name="Papp T."/>
            <person name="Martin F.M."/>
            <person name="Miettinen O."/>
            <person name="Hibbett D.S."/>
            <person name="Nagy L.G."/>
        </authorList>
    </citation>
    <scope>NUCLEOTIDE SEQUENCE [LARGE SCALE GENOMIC DNA]</scope>
    <source>
        <strain evidence="2 3">CBS 962.96</strain>
    </source>
</reference>
<proteinExistence type="predicted"/>
<keyword evidence="3" id="KW-1185">Reference proteome</keyword>
<dbReference type="AlphaFoldDB" id="A0A4S8LIA4"/>
<name>A0A4S8LIA4_DENBC</name>
<feature type="region of interest" description="Disordered" evidence="1">
    <location>
        <begin position="1"/>
        <end position="51"/>
    </location>
</feature>
<dbReference type="EMBL" id="ML179406">
    <property type="protein sequence ID" value="THU88543.1"/>
    <property type="molecule type" value="Genomic_DNA"/>
</dbReference>
<sequence>MNASFPYPPSLSLFIGDSHADPPSHGSRFHTSDARSTSSNLESNFPSPDAGCPNCSSYRCKSDDEKFLRAVEEKEEVEEEGGLSHSKMVEHAPRTWQQRRRHSCLDNLSQEMWSTWITVQTLIGTSIPLDIPLNDENCPQCLTLHHSADLNLSNPMLALWYIIRDAGECGELGVYPDDIMREPFIFLHCKSNCEALFLTEGVLNQATLHKVDERLTGSWSNFDDGFTNSDLERHVGTNLNSIPFLWKYSLGQNEDDPHWTETQTAISKLSSSESDSVEPASWVSAVVFFTQVKIYGLGPPTANYFVEHIRGGYLDDLLEKAPLLSNTPAFKKFDKALKKSDHTC</sequence>
<organism evidence="2 3">
    <name type="scientific">Dendrothele bispora (strain CBS 962.96)</name>
    <dbReference type="NCBI Taxonomy" id="1314807"/>
    <lineage>
        <taxon>Eukaryota</taxon>
        <taxon>Fungi</taxon>
        <taxon>Dikarya</taxon>
        <taxon>Basidiomycota</taxon>
        <taxon>Agaricomycotina</taxon>
        <taxon>Agaricomycetes</taxon>
        <taxon>Agaricomycetidae</taxon>
        <taxon>Agaricales</taxon>
        <taxon>Agaricales incertae sedis</taxon>
        <taxon>Dendrothele</taxon>
    </lineage>
</organism>
<protein>
    <submittedName>
        <fullName evidence="2">Uncharacterized protein</fullName>
    </submittedName>
</protein>
<gene>
    <name evidence="2" type="ORF">K435DRAFT_866212</name>
</gene>
<evidence type="ECO:0000256" key="1">
    <source>
        <dbReference type="SAM" id="MobiDB-lite"/>
    </source>
</evidence>
<accession>A0A4S8LIA4</accession>
<evidence type="ECO:0000313" key="2">
    <source>
        <dbReference type="EMBL" id="THU88543.1"/>
    </source>
</evidence>